<evidence type="ECO:0000256" key="2">
    <source>
        <dbReference type="ARBA" id="ARBA00022741"/>
    </source>
</evidence>
<comment type="caution">
    <text evidence="9">The sequence shown here is derived from an EMBL/GenBank/DDBJ whole genome shotgun (WGS) entry which is preliminary data.</text>
</comment>
<evidence type="ECO:0000256" key="7">
    <source>
        <dbReference type="SAM" id="MobiDB-lite"/>
    </source>
</evidence>
<accession>A0A1G2K750</accession>
<feature type="binding site" evidence="6">
    <location>
        <begin position="90"/>
        <end position="92"/>
    </location>
    <ligand>
        <name>L-histidine</name>
        <dbReference type="ChEBI" id="CHEBI:57595"/>
    </ligand>
</feature>
<dbReference type="EMBL" id="MHQC01000014">
    <property type="protein sequence ID" value="OGZ95269.1"/>
    <property type="molecule type" value="Genomic_DNA"/>
</dbReference>
<dbReference type="Gene3D" id="3.40.50.800">
    <property type="entry name" value="Anticodon-binding domain"/>
    <property type="match status" value="1"/>
</dbReference>
<feature type="binding site" evidence="6">
    <location>
        <position position="121"/>
    </location>
    <ligand>
        <name>L-histidine</name>
        <dbReference type="ChEBI" id="CHEBI:57595"/>
    </ligand>
</feature>
<dbReference type="InterPro" id="IPR045864">
    <property type="entry name" value="aa-tRNA-synth_II/BPL/LPL"/>
</dbReference>
<sequence>MGRKKKFKPRIFLAPKGMHDILPEEQKYWERVRHMTRTLFSFYNFGRIDTPHIEETELFLQSVGQDTDIVEKEMYSFITTGGDELTLRPEGTAPVIRAYLQNGFVNRSHPVKLYYFGSYFRHESPQRGRFREFNQTGLEIIGDENAVADAEIMHIFSILLKELGISDYVFHVNSVGCKDCRPHYRSLLLQYYRPKAKGLCRDCKRRLKQNPLRLLDCKEEKCQVYKANAPQLLDNLCEACKKHFTMLLEFLDEGQIPYALDMHLVRGLDYYTRTVFEVFVNAEPKPNQKPEVEEIAMREPEEGEEEKAGAKAEEMKPEPVIEKVPEEKPMSLKGIAIASGGRYDNLVQLLGGRPTPAVGGAIGLERLVYVMKMLRVKTGSSSKNKVFFVQLGDFAKKKSFKLLEEMRDAGISVGESLGRDSIKSQLKIADKSQAEYSLILGQKEAIDNTIIIREMSSGIQEIIPRDRIIDMLKKKLKK</sequence>
<dbReference type="InterPro" id="IPR041715">
    <property type="entry name" value="HisRS-like_core"/>
</dbReference>
<dbReference type="InterPro" id="IPR015807">
    <property type="entry name" value="His-tRNA-ligase"/>
</dbReference>
<dbReference type="InterPro" id="IPR006195">
    <property type="entry name" value="aa-tRNA-synth_II"/>
</dbReference>
<dbReference type="HAMAP" id="MF_00127">
    <property type="entry name" value="His_tRNA_synth"/>
    <property type="match status" value="1"/>
</dbReference>
<dbReference type="SUPFAM" id="SSF55681">
    <property type="entry name" value="Class II aaRS and biotin synthetases"/>
    <property type="match status" value="1"/>
</dbReference>
<evidence type="ECO:0000256" key="5">
    <source>
        <dbReference type="HAMAP-Rule" id="MF_00127"/>
    </source>
</evidence>
<dbReference type="GO" id="GO:0004821">
    <property type="term" value="F:histidine-tRNA ligase activity"/>
    <property type="evidence" value="ECO:0007669"/>
    <property type="project" value="UniProtKB-UniRule"/>
</dbReference>
<dbReference type="PIRSF" id="PIRSF001549">
    <property type="entry name" value="His-tRNA_synth"/>
    <property type="match status" value="1"/>
</dbReference>
<keyword evidence="5" id="KW-0648">Protein biosynthesis</keyword>
<dbReference type="Gene3D" id="3.30.930.10">
    <property type="entry name" value="Bira Bifunctional Protein, Domain 2"/>
    <property type="match status" value="2"/>
</dbReference>
<dbReference type="SUPFAM" id="SSF52954">
    <property type="entry name" value="Class II aaRS ABD-related"/>
    <property type="match status" value="1"/>
</dbReference>
<dbReference type="AlphaFoldDB" id="A0A1G2K750"/>
<dbReference type="GO" id="GO:0005524">
    <property type="term" value="F:ATP binding"/>
    <property type="evidence" value="ECO:0007669"/>
    <property type="project" value="UniProtKB-UniRule"/>
</dbReference>
<dbReference type="InterPro" id="IPR004154">
    <property type="entry name" value="Anticodon-bd"/>
</dbReference>
<dbReference type="Pfam" id="PF03129">
    <property type="entry name" value="HGTP_anticodon"/>
    <property type="match status" value="1"/>
</dbReference>
<dbReference type="PANTHER" id="PTHR43707:SF1">
    <property type="entry name" value="HISTIDINE--TRNA LIGASE, MITOCHONDRIAL-RELATED"/>
    <property type="match status" value="1"/>
</dbReference>
<keyword evidence="3 5" id="KW-0030">Aminoacyl-tRNA synthetase</keyword>
<dbReference type="Pfam" id="PF13393">
    <property type="entry name" value="tRNA-synt_His"/>
    <property type="match status" value="1"/>
</dbReference>
<comment type="catalytic activity">
    <reaction evidence="4 5">
        <text>tRNA(His) + L-histidine + ATP = L-histidyl-tRNA(His) + AMP + diphosphate + H(+)</text>
        <dbReference type="Rhea" id="RHEA:17313"/>
        <dbReference type="Rhea" id="RHEA-COMP:9665"/>
        <dbReference type="Rhea" id="RHEA-COMP:9689"/>
        <dbReference type="ChEBI" id="CHEBI:15378"/>
        <dbReference type="ChEBI" id="CHEBI:30616"/>
        <dbReference type="ChEBI" id="CHEBI:33019"/>
        <dbReference type="ChEBI" id="CHEBI:57595"/>
        <dbReference type="ChEBI" id="CHEBI:78442"/>
        <dbReference type="ChEBI" id="CHEBI:78527"/>
        <dbReference type="ChEBI" id="CHEBI:456215"/>
        <dbReference type="EC" id="6.1.1.21"/>
    </reaction>
</comment>
<keyword evidence="2 5" id="KW-0547">Nucleotide-binding</keyword>
<dbReference type="CDD" id="cd00773">
    <property type="entry name" value="HisRS-like_core"/>
    <property type="match status" value="1"/>
</dbReference>
<evidence type="ECO:0000313" key="10">
    <source>
        <dbReference type="Proteomes" id="UP000177152"/>
    </source>
</evidence>
<proteinExistence type="inferred from homology"/>
<gene>
    <name evidence="5" type="primary">hisS</name>
    <name evidence="9" type="ORF">A2633_06110</name>
</gene>
<dbReference type="InterPro" id="IPR004516">
    <property type="entry name" value="HisRS/HisZ"/>
</dbReference>
<feature type="region of interest" description="Disordered" evidence="7">
    <location>
        <begin position="298"/>
        <end position="317"/>
    </location>
</feature>
<evidence type="ECO:0000313" key="9">
    <source>
        <dbReference type="EMBL" id="OGZ95269.1"/>
    </source>
</evidence>
<feature type="binding site" evidence="6">
    <location>
        <position position="139"/>
    </location>
    <ligand>
        <name>L-histidine</name>
        <dbReference type="ChEBI" id="CHEBI:57595"/>
    </ligand>
</feature>
<feature type="binding site" evidence="6">
    <location>
        <position position="135"/>
    </location>
    <ligand>
        <name>L-histidine</name>
        <dbReference type="ChEBI" id="CHEBI:57595"/>
    </ligand>
</feature>
<evidence type="ECO:0000256" key="1">
    <source>
        <dbReference type="ARBA" id="ARBA00008226"/>
    </source>
</evidence>
<comment type="similarity">
    <text evidence="1 5">Belongs to the class-II aminoacyl-tRNA synthetase family.</text>
</comment>
<dbReference type="NCBIfam" id="TIGR00442">
    <property type="entry name" value="hisS"/>
    <property type="match status" value="1"/>
</dbReference>
<keyword evidence="5" id="KW-0067">ATP-binding</keyword>
<evidence type="ECO:0000256" key="6">
    <source>
        <dbReference type="PIRSR" id="PIRSR001549-1"/>
    </source>
</evidence>
<comment type="subcellular location">
    <subcellularLocation>
        <location evidence="5">Cytoplasm</location>
    </subcellularLocation>
</comment>
<keyword evidence="5" id="KW-0963">Cytoplasm</keyword>
<name>A0A1G2K750_9BACT</name>
<evidence type="ECO:0000259" key="8">
    <source>
        <dbReference type="PROSITE" id="PS50862"/>
    </source>
</evidence>
<comment type="subunit">
    <text evidence="5">Homodimer.</text>
</comment>
<protein>
    <recommendedName>
        <fullName evidence="5">Histidine--tRNA ligase</fullName>
        <ecNumber evidence="5">6.1.1.21</ecNumber>
    </recommendedName>
    <alternativeName>
        <fullName evidence="5">Histidyl-tRNA synthetase</fullName>
        <shortName evidence="5">HisRS</shortName>
    </alternativeName>
</protein>
<evidence type="ECO:0000256" key="4">
    <source>
        <dbReference type="ARBA" id="ARBA00047639"/>
    </source>
</evidence>
<keyword evidence="5" id="KW-0436">Ligase</keyword>
<dbReference type="PANTHER" id="PTHR43707">
    <property type="entry name" value="HISTIDYL-TRNA SYNTHETASE"/>
    <property type="match status" value="1"/>
</dbReference>
<dbReference type="GO" id="GO:0006427">
    <property type="term" value="P:histidyl-tRNA aminoacylation"/>
    <property type="evidence" value="ECO:0007669"/>
    <property type="project" value="UniProtKB-UniRule"/>
</dbReference>
<dbReference type="InterPro" id="IPR036621">
    <property type="entry name" value="Anticodon-bd_dom_sf"/>
</dbReference>
<feature type="binding site" evidence="6">
    <location>
        <begin position="270"/>
        <end position="271"/>
    </location>
    <ligand>
        <name>L-histidine</name>
        <dbReference type="ChEBI" id="CHEBI:57595"/>
    </ligand>
</feature>
<feature type="domain" description="Aminoacyl-transfer RNA synthetases class-II family profile" evidence="8">
    <location>
        <begin position="1"/>
        <end position="371"/>
    </location>
</feature>
<dbReference type="PROSITE" id="PS50862">
    <property type="entry name" value="AA_TRNA_LIGASE_II"/>
    <property type="match status" value="1"/>
</dbReference>
<dbReference type="EC" id="6.1.1.21" evidence="5"/>
<evidence type="ECO:0000256" key="3">
    <source>
        <dbReference type="ARBA" id="ARBA00023146"/>
    </source>
</evidence>
<reference evidence="9 10" key="1">
    <citation type="journal article" date="2016" name="Nat. Commun.">
        <title>Thousands of microbial genomes shed light on interconnected biogeochemical processes in an aquifer system.</title>
        <authorList>
            <person name="Anantharaman K."/>
            <person name="Brown C.T."/>
            <person name="Hug L.A."/>
            <person name="Sharon I."/>
            <person name="Castelle C.J."/>
            <person name="Probst A.J."/>
            <person name="Thomas B.C."/>
            <person name="Singh A."/>
            <person name="Wilkins M.J."/>
            <person name="Karaoz U."/>
            <person name="Brodie E.L."/>
            <person name="Williams K.H."/>
            <person name="Hubbard S.S."/>
            <person name="Banfield J.F."/>
        </authorList>
    </citation>
    <scope>NUCLEOTIDE SEQUENCE [LARGE SCALE GENOMIC DNA]</scope>
</reference>
<dbReference type="Proteomes" id="UP000177152">
    <property type="component" value="Unassembled WGS sequence"/>
</dbReference>
<feature type="binding site" evidence="6">
    <location>
        <position position="266"/>
    </location>
    <ligand>
        <name>L-histidine</name>
        <dbReference type="ChEBI" id="CHEBI:57595"/>
    </ligand>
</feature>
<organism evidence="9 10">
    <name type="scientific">Candidatus Sungbacteria bacterium RIFCSPHIGHO2_01_FULL_47_32</name>
    <dbReference type="NCBI Taxonomy" id="1802264"/>
    <lineage>
        <taxon>Bacteria</taxon>
        <taxon>Candidatus Sungiibacteriota</taxon>
    </lineage>
</organism>
<dbReference type="GO" id="GO:0005737">
    <property type="term" value="C:cytoplasm"/>
    <property type="evidence" value="ECO:0007669"/>
    <property type="project" value="UniProtKB-SubCell"/>
</dbReference>